<feature type="region of interest" description="Disordered" evidence="1">
    <location>
        <begin position="14"/>
        <end position="48"/>
    </location>
</feature>
<organism evidence="2 3">
    <name type="scientific">Batillaria attramentaria</name>
    <dbReference type="NCBI Taxonomy" id="370345"/>
    <lineage>
        <taxon>Eukaryota</taxon>
        <taxon>Metazoa</taxon>
        <taxon>Spiralia</taxon>
        <taxon>Lophotrochozoa</taxon>
        <taxon>Mollusca</taxon>
        <taxon>Gastropoda</taxon>
        <taxon>Caenogastropoda</taxon>
        <taxon>Sorbeoconcha</taxon>
        <taxon>Cerithioidea</taxon>
        <taxon>Batillariidae</taxon>
        <taxon>Batillaria</taxon>
    </lineage>
</organism>
<name>A0ABD0JRH1_9CAEN</name>
<proteinExistence type="predicted"/>
<dbReference type="AlphaFoldDB" id="A0ABD0JRH1"/>
<keyword evidence="3" id="KW-1185">Reference proteome</keyword>
<dbReference type="EMBL" id="JACVVK020000353">
    <property type="protein sequence ID" value="KAK7477346.1"/>
    <property type="molecule type" value="Genomic_DNA"/>
</dbReference>
<feature type="compositionally biased region" description="Low complexity" evidence="1">
    <location>
        <begin position="14"/>
        <end position="25"/>
    </location>
</feature>
<evidence type="ECO:0000313" key="3">
    <source>
        <dbReference type="Proteomes" id="UP001519460"/>
    </source>
</evidence>
<accession>A0ABD0JRH1</accession>
<evidence type="ECO:0000256" key="1">
    <source>
        <dbReference type="SAM" id="MobiDB-lite"/>
    </source>
</evidence>
<reference evidence="2 3" key="1">
    <citation type="journal article" date="2023" name="Sci. Data">
        <title>Genome assembly of the Korean intertidal mud-creeper Batillaria attramentaria.</title>
        <authorList>
            <person name="Patra A.K."/>
            <person name="Ho P.T."/>
            <person name="Jun S."/>
            <person name="Lee S.J."/>
            <person name="Kim Y."/>
            <person name="Won Y.J."/>
        </authorList>
    </citation>
    <scope>NUCLEOTIDE SEQUENCE [LARGE SCALE GENOMIC DNA]</scope>
    <source>
        <strain evidence="2">Wonlab-2016</strain>
    </source>
</reference>
<evidence type="ECO:0000313" key="2">
    <source>
        <dbReference type="EMBL" id="KAK7477346.1"/>
    </source>
</evidence>
<protein>
    <submittedName>
        <fullName evidence="2">Uncharacterized protein</fullName>
    </submittedName>
</protein>
<gene>
    <name evidence="2" type="ORF">BaRGS_00031411</name>
</gene>
<sequence>MFVRSVCSNKVDNQLLSDQDSASQQHRSPAPVTSTSHQHQSPAPRRDEAVTDISMCNCLMSDWNFWRRNDFLRYSSCGLFL</sequence>
<comment type="caution">
    <text evidence="2">The sequence shown here is derived from an EMBL/GenBank/DDBJ whole genome shotgun (WGS) entry which is preliminary data.</text>
</comment>
<dbReference type="Proteomes" id="UP001519460">
    <property type="component" value="Unassembled WGS sequence"/>
</dbReference>
<feature type="compositionally biased region" description="Polar residues" evidence="1">
    <location>
        <begin position="31"/>
        <end position="41"/>
    </location>
</feature>